<proteinExistence type="predicted"/>
<dbReference type="SUPFAM" id="SSF51569">
    <property type="entry name" value="Aldolase"/>
    <property type="match status" value="1"/>
</dbReference>
<reference evidence="2" key="1">
    <citation type="submission" date="2018-07" db="EMBL/GenBank/DDBJ databases">
        <authorList>
            <consortium name="Genoscope - CEA"/>
            <person name="William W."/>
        </authorList>
    </citation>
    <scope>NUCLEOTIDE SEQUENCE</scope>
    <source>
        <strain evidence="2">IK1</strain>
    </source>
</reference>
<organism evidence="2">
    <name type="scientific">Uncultured Desulfatiglans sp</name>
    <dbReference type="NCBI Taxonomy" id="1748965"/>
    <lineage>
        <taxon>Bacteria</taxon>
        <taxon>Pseudomonadati</taxon>
        <taxon>Thermodesulfobacteriota</taxon>
        <taxon>Desulfobacteria</taxon>
        <taxon>Desulfatiglandales</taxon>
        <taxon>Desulfatiglandaceae</taxon>
        <taxon>Desulfatiglans</taxon>
        <taxon>environmental samples</taxon>
    </lineage>
</organism>
<dbReference type="SUPFAM" id="SSF89000">
    <property type="entry name" value="post-HMGL domain-like"/>
    <property type="match status" value="1"/>
</dbReference>
<dbReference type="GO" id="GO:0004736">
    <property type="term" value="F:pyruvate carboxylase activity"/>
    <property type="evidence" value="ECO:0007669"/>
    <property type="project" value="UniProtKB-EC"/>
</dbReference>
<dbReference type="PANTHER" id="PTHR43778">
    <property type="entry name" value="PYRUVATE CARBOXYLASE"/>
    <property type="match status" value="1"/>
</dbReference>
<dbReference type="AlphaFoldDB" id="A0A653A8X5"/>
<dbReference type="Gene3D" id="3.20.20.70">
    <property type="entry name" value="Aldolase class I"/>
    <property type="match status" value="1"/>
</dbReference>
<dbReference type="Pfam" id="PF02436">
    <property type="entry name" value="PYC_OADA"/>
    <property type="match status" value="1"/>
</dbReference>
<keyword evidence="2" id="KW-0670">Pyruvate</keyword>
<evidence type="ECO:0000313" key="2">
    <source>
        <dbReference type="EMBL" id="VBB44470.1"/>
    </source>
</evidence>
<dbReference type="InterPro" id="IPR055268">
    <property type="entry name" value="PCB-like"/>
</dbReference>
<dbReference type="GO" id="GO:0005737">
    <property type="term" value="C:cytoplasm"/>
    <property type="evidence" value="ECO:0007669"/>
    <property type="project" value="TreeGrafter"/>
</dbReference>
<dbReference type="InterPro" id="IPR003379">
    <property type="entry name" value="Carboxylase_cons_dom"/>
</dbReference>
<evidence type="ECO:0000259" key="1">
    <source>
        <dbReference type="PROSITE" id="PS50991"/>
    </source>
</evidence>
<accession>A0A653A8X5</accession>
<sequence>MKKIRFVDTTLRDGNQSLWDATGLTTGMILSVATDMDRAGFKAIDFISSIHMGVSVKYHKENPFEKIRLAARAMPHTPLSFGTTGRRFIGFVRSPDSIVELVLKTVAANGIRRVWLIDAAHDIEVISKNARMAKQAGIEEFVVALSYSISPVHTDAYYAGKAREIAACSDVDTVYLKDQGGLLTPDRVRELVPVIRGAIGEKPLEIHTHCSAGLGPQVYLEAIRQGIDVLHTAIPPLADGTSQPSIFEIVEGLSALECETDVVVEALKRVSEQLYAVAEKEGRTPGKPAAYDAAYYEHQVPGGMVSTLKRQLGEAGMEHRLPEVIEEIKLVRKELGYPIMVTPLSQFVGTQAAMNIISGKRYKIVPDGIIQYVLGYFGESPAPIAPDVLDKVHSLEKTKKMMQEEFPQPTIEEIRKASGIGPDVSDEEFLLRYSLKENEVEAMLAAGPINPEYAC</sequence>
<keyword evidence="2" id="KW-0436">Ligase</keyword>
<dbReference type="PANTHER" id="PTHR43778:SF2">
    <property type="entry name" value="PYRUVATE CARBOXYLASE, MITOCHONDRIAL"/>
    <property type="match status" value="1"/>
</dbReference>
<dbReference type="GO" id="GO:0006094">
    <property type="term" value="P:gluconeogenesis"/>
    <property type="evidence" value="ECO:0007669"/>
    <property type="project" value="TreeGrafter"/>
</dbReference>
<feature type="domain" description="Pyruvate carboxyltransferase" evidence="1">
    <location>
        <begin position="4"/>
        <end position="268"/>
    </location>
</feature>
<dbReference type="Pfam" id="PF00682">
    <property type="entry name" value="HMGL-like"/>
    <property type="match status" value="1"/>
</dbReference>
<dbReference type="EC" id="6.4.1.1" evidence="2"/>
<dbReference type="InterPro" id="IPR000891">
    <property type="entry name" value="PYR_CT"/>
</dbReference>
<dbReference type="PROSITE" id="PS50991">
    <property type="entry name" value="PYR_CT"/>
    <property type="match status" value="1"/>
</dbReference>
<name>A0A653A8X5_UNCDX</name>
<dbReference type="EMBL" id="UPXX01000027">
    <property type="protein sequence ID" value="VBB44470.1"/>
    <property type="molecule type" value="Genomic_DNA"/>
</dbReference>
<gene>
    <name evidence="2" type="ORF">TRIP_B330574</name>
</gene>
<dbReference type="InterPro" id="IPR013785">
    <property type="entry name" value="Aldolase_TIM"/>
</dbReference>
<protein>
    <submittedName>
        <fullName evidence="2">Pyruvate carboxylase</fullName>
        <ecNumber evidence="2">6.4.1.1</ecNumber>
    </submittedName>
</protein>
<dbReference type="CDD" id="cd07937">
    <property type="entry name" value="DRE_TIM_PC_TC_5S"/>
    <property type="match status" value="1"/>
</dbReference>